<evidence type="ECO:0000256" key="5">
    <source>
        <dbReference type="ARBA" id="ARBA00022741"/>
    </source>
</evidence>
<keyword evidence="3" id="KW-0723">Serine/threonine-protein kinase</keyword>
<dbReference type="PANTHER" id="PTHR44899">
    <property type="entry name" value="CAMK FAMILY PROTEIN KINASE"/>
    <property type="match status" value="1"/>
</dbReference>
<comment type="similarity">
    <text evidence="1">Belongs to the protein kinase superfamily. NEK Ser/Thr protein kinase family. NIMA subfamily.</text>
</comment>
<feature type="domain" description="Protein kinase" evidence="11">
    <location>
        <begin position="1"/>
        <end position="370"/>
    </location>
</feature>
<keyword evidence="5" id="KW-0547">Nucleotide-binding</keyword>
<sequence length="396" mass="45018">MISMEYATSGNLSEYMYHRYPNLLQQQEILFYFCQILLGVNYIHSQKIIHRDLKAENILLTGKNGVVVKIGDFGISKMLASAKKTSTVIGTPYYLAPELCEGKPYCNKSDVWALGCLLYEMCTHKRAFEAELSCLNSECKCSRRKFGIDYCIVLCDSVNSTKRICKEMAFSMFSDMSDSDESLFEHYELLTWLSDLHDSESDTDTTGSEADETEEEIPRGRPPQQPTNANEAKIDTQSFSPADRALCIREFYKNGSSATIAREKFCKIRGYRYFYQAPSILTIQKWVKTFEETGSTENEPKSEHPSLVKTETSVQQTLVGLVKAITSGNVHPIDLTIYDRGMQDLVDSMLSVLPDKRPSIKELMGRMVLLPDIYTVYLDAGNDELLYLKARQFVKM</sequence>
<dbReference type="PANTHER" id="PTHR44899:SF3">
    <property type="entry name" value="SERINE_THREONINE-PROTEIN KINASE NEK1"/>
    <property type="match status" value="1"/>
</dbReference>
<evidence type="ECO:0000256" key="6">
    <source>
        <dbReference type="ARBA" id="ARBA00022777"/>
    </source>
</evidence>
<dbReference type="PROSITE" id="PS00108">
    <property type="entry name" value="PROTEIN_KINASE_ST"/>
    <property type="match status" value="1"/>
</dbReference>
<evidence type="ECO:0000259" key="11">
    <source>
        <dbReference type="PROSITE" id="PS50011"/>
    </source>
</evidence>
<evidence type="ECO:0000256" key="9">
    <source>
        <dbReference type="ARBA" id="ARBA00048679"/>
    </source>
</evidence>
<protein>
    <recommendedName>
        <fullName evidence="2">non-specific serine/threonine protein kinase</fullName>
        <ecNumber evidence="2">2.7.11.1</ecNumber>
    </recommendedName>
</protein>
<feature type="region of interest" description="Disordered" evidence="10">
    <location>
        <begin position="198"/>
        <end position="235"/>
    </location>
</feature>
<dbReference type="SUPFAM" id="SSF56112">
    <property type="entry name" value="Protein kinase-like (PK-like)"/>
    <property type="match status" value="1"/>
</dbReference>
<comment type="catalytic activity">
    <reaction evidence="9">
        <text>L-seryl-[protein] + ATP = O-phospho-L-seryl-[protein] + ADP + H(+)</text>
        <dbReference type="Rhea" id="RHEA:17989"/>
        <dbReference type="Rhea" id="RHEA-COMP:9863"/>
        <dbReference type="Rhea" id="RHEA-COMP:11604"/>
        <dbReference type="ChEBI" id="CHEBI:15378"/>
        <dbReference type="ChEBI" id="CHEBI:29999"/>
        <dbReference type="ChEBI" id="CHEBI:30616"/>
        <dbReference type="ChEBI" id="CHEBI:83421"/>
        <dbReference type="ChEBI" id="CHEBI:456216"/>
        <dbReference type="EC" id="2.7.11.1"/>
    </reaction>
</comment>
<dbReference type="InterPro" id="IPR032135">
    <property type="entry name" value="DUF4817"/>
</dbReference>
<evidence type="ECO:0000256" key="1">
    <source>
        <dbReference type="ARBA" id="ARBA00010886"/>
    </source>
</evidence>
<gene>
    <name evidence="12" type="ORF">SFRICE_002430</name>
</gene>
<keyword evidence="7" id="KW-0067">ATP-binding</keyword>
<dbReference type="GO" id="GO:0006950">
    <property type="term" value="P:response to stress"/>
    <property type="evidence" value="ECO:0007669"/>
    <property type="project" value="UniProtKB-ARBA"/>
</dbReference>
<dbReference type="PROSITE" id="PS50011">
    <property type="entry name" value="PROTEIN_KINASE_DOM"/>
    <property type="match status" value="1"/>
</dbReference>
<feature type="compositionally biased region" description="Polar residues" evidence="10">
    <location>
        <begin position="226"/>
        <end position="235"/>
    </location>
</feature>
<evidence type="ECO:0000256" key="2">
    <source>
        <dbReference type="ARBA" id="ARBA00012513"/>
    </source>
</evidence>
<dbReference type="GO" id="GO:0004674">
    <property type="term" value="F:protein serine/threonine kinase activity"/>
    <property type="evidence" value="ECO:0007669"/>
    <property type="project" value="UniProtKB-KW"/>
</dbReference>
<dbReference type="AlphaFoldDB" id="A0A2H1VAY4"/>
<evidence type="ECO:0000256" key="10">
    <source>
        <dbReference type="SAM" id="MobiDB-lite"/>
    </source>
</evidence>
<dbReference type="InterPro" id="IPR011009">
    <property type="entry name" value="Kinase-like_dom_sf"/>
</dbReference>
<reference evidence="12" key="1">
    <citation type="submission" date="2016-07" db="EMBL/GenBank/DDBJ databases">
        <authorList>
            <person name="Bretaudeau A."/>
        </authorList>
    </citation>
    <scope>NUCLEOTIDE SEQUENCE</scope>
    <source>
        <strain evidence="12">Rice</strain>
        <tissue evidence="12">Whole body</tissue>
    </source>
</reference>
<evidence type="ECO:0000256" key="8">
    <source>
        <dbReference type="ARBA" id="ARBA00047899"/>
    </source>
</evidence>
<dbReference type="EC" id="2.7.11.1" evidence="2"/>
<organism evidence="12">
    <name type="scientific">Spodoptera frugiperda</name>
    <name type="common">Fall armyworm</name>
    <dbReference type="NCBI Taxonomy" id="7108"/>
    <lineage>
        <taxon>Eukaryota</taxon>
        <taxon>Metazoa</taxon>
        <taxon>Ecdysozoa</taxon>
        <taxon>Arthropoda</taxon>
        <taxon>Hexapoda</taxon>
        <taxon>Insecta</taxon>
        <taxon>Pterygota</taxon>
        <taxon>Neoptera</taxon>
        <taxon>Endopterygota</taxon>
        <taxon>Lepidoptera</taxon>
        <taxon>Glossata</taxon>
        <taxon>Ditrysia</taxon>
        <taxon>Noctuoidea</taxon>
        <taxon>Noctuidae</taxon>
        <taxon>Amphipyrinae</taxon>
        <taxon>Spodoptera</taxon>
    </lineage>
</organism>
<accession>A0A2H1VAY4</accession>
<evidence type="ECO:0000256" key="4">
    <source>
        <dbReference type="ARBA" id="ARBA00022679"/>
    </source>
</evidence>
<dbReference type="Pfam" id="PF16087">
    <property type="entry name" value="DUF4817"/>
    <property type="match status" value="1"/>
</dbReference>
<dbReference type="EMBL" id="ODYU01001568">
    <property type="protein sequence ID" value="SOQ37961.1"/>
    <property type="molecule type" value="Genomic_DNA"/>
</dbReference>
<dbReference type="GO" id="GO:0005524">
    <property type="term" value="F:ATP binding"/>
    <property type="evidence" value="ECO:0007669"/>
    <property type="project" value="UniProtKB-KW"/>
</dbReference>
<keyword evidence="4" id="KW-0808">Transferase</keyword>
<evidence type="ECO:0000256" key="7">
    <source>
        <dbReference type="ARBA" id="ARBA00022840"/>
    </source>
</evidence>
<dbReference type="InterPro" id="IPR051131">
    <property type="entry name" value="NEK_Ser/Thr_kinase_NIMA"/>
</dbReference>
<evidence type="ECO:0000256" key="3">
    <source>
        <dbReference type="ARBA" id="ARBA00022527"/>
    </source>
</evidence>
<dbReference type="Gene3D" id="1.10.510.10">
    <property type="entry name" value="Transferase(Phosphotransferase) domain 1"/>
    <property type="match status" value="1"/>
</dbReference>
<dbReference type="InterPro" id="IPR008271">
    <property type="entry name" value="Ser/Thr_kinase_AS"/>
</dbReference>
<dbReference type="SMART" id="SM00220">
    <property type="entry name" value="S_TKc"/>
    <property type="match status" value="1"/>
</dbReference>
<keyword evidence="6" id="KW-0418">Kinase</keyword>
<dbReference type="InterPro" id="IPR001245">
    <property type="entry name" value="Ser-Thr/Tyr_kinase_cat_dom"/>
</dbReference>
<dbReference type="PRINTS" id="PR00109">
    <property type="entry name" value="TYRKINASE"/>
</dbReference>
<comment type="catalytic activity">
    <reaction evidence="8">
        <text>L-threonyl-[protein] + ATP = O-phospho-L-threonyl-[protein] + ADP + H(+)</text>
        <dbReference type="Rhea" id="RHEA:46608"/>
        <dbReference type="Rhea" id="RHEA-COMP:11060"/>
        <dbReference type="Rhea" id="RHEA-COMP:11605"/>
        <dbReference type="ChEBI" id="CHEBI:15378"/>
        <dbReference type="ChEBI" id="CHEBI:30013"/>
        <dbReference type="ChEBI" id="CHEBI:30616"/>
        <dbReference type="ChEBI" id="CHEBI:61977"/>
        <dbReference type="ChEBI" id="CHEBI:456216"/>
        <dbReference type="EC" id="2.7.11.1"/>
    </reaction>
</comment>
<proteinExistence type="inferred from homology"/>
<dbReference type="InterPro" id="IPR000719">
    <property type="entry name" value="Prot_kinase_dom"/>
</dbReference>
<dbReference type="Pfam" id="PF00069">
    <property type="entry name" value="Pkinase"/>
    <property type="match status" value="1"/>
</dbReference>
<name>A0A2H1VAY4_SPOFR</name>
<evidence type="ECO:0000313" key="12">
    <source>
        <dbReference type="EMBL" id="SOQ37961.1"/>
    </source>
</evidence>